<gene>
    <name evidence="7" type="ORF">EYC80_001662</name>
</gene>
<comment type="caution">
    <text evidence="7">The sequence shown here is derived from an EMBL/GenBank/DDBJ whole genome shotgun (WGS) entry which is preliminary data.</text>
</comment>
<evidence type="ECO:0000256" key="4">
    <source>
        <dbReference type="PIRSR" id="PIRSR005739-1"/>
    </source>
</evidence>
<accession>A0A5N6K6D6</accession>
<dbReference type="InterPro" id="IPR016461">
    <property type="entry name" value="COMT-like"/>
</dbReference>
<dbReference type="Pfam" id="PF00891">
    <property type="entry name" value="Methyltransf_2"/>
    <property type="match status" value="1"/>
</dbReference>
<evidence type="ECO:0000256" key="2">
    <source>
        <dbReference type="ARBA" id="ARBA00022679"/>
    </source>
</evidence>
<evidence type="ECO:0000256" key="3">
    <source>
        <dbReference type="ARBA" id="ARBA00022691"/>
    </source>
</evidence>
<dbReference type="EMBL" id="VIGI01000007">
    <property type="protein sequence ID" value="KAB8297867.1"/>
    <property type="molecule type" value="Genomic_DNA"/>
</dbReference>
<dbReference type="Gene3D" id="1.10.10.10">
    <property type="entry name" value="Winged helix-like DNA-binding domain superfamily/Winged helix DNA-binding domain"/>
    <property type="match status" value="1"/>
</dbReference>
<evidence type="ECO:0000259" key="5">
    <source>
        <dbReference type="Pfam" id="PF00891"/>
    </source>
</evidence>
<sequence length="396" mass="44430">MAIPEKHACVNCTKKAHDLNAGGNVHLKPLAGYFEKGNETTRLGMQDTLHRLAEDIETPYDTVLRMFKSSMEVSVVVSVINLGILKKLSESTNPLSLEMLADPTVVDPLLLGRLMRYLASIRVITETSKDNFAANNTTRVFSDPRVEGGLKYTFHIGGPTYQALPEFLEKQQYQNHTGGKLAWNMGANTDLDFFSWAQQNPKPLQWFQQLMSVPREGDWLDVVPTISEGKSDVVLVDVGGGMGQQCARLVARFPELENRIVLQDRPETIKIAPPIKGVKAMGHNFFTPQIVIGADFYYLRTVIHDWEDKEAAQILKNLVPAMTPGSKILIDDMVLPNTGVHWWSACLDLHMYAMHGAMERNEEQWYSLLDNAGLKILEIKTYSPVMRHSVIVAQPK</sequence>
<dbReference type="InterPro" id="IPR036388">
    <property type="entry name" value="WH-like_DNA-bd_sf"/>
</dbReference>
<name>A0A5N6K6D6_MONLA</name>
<keyword evidence="2" id="KW-0808">Transferase</keyword>
<dbReference type="PANTHER" id="PTHR43712">
    <property type="entry name" value="PUTATIVE (AFU_ORTHOLOGUE AFUA_4G14580)-RELATED"/>
    <property type="match status" value="1"/>
</dbReference>
<dbReference type="GO" id="GO:0032259">
    <property type="term" value="P:methylation"/>
    <property type="evidence" value="ECO:0007669"/>
    <property type="project" value="UniProtKB-KW"/>
</dbReference>
<dbReference type="PIRSF" id="PIRSF005739">
    <property type="entry name" value="O-mtase"/>
    <property type="match status" value="1"/>
</dbReference>
<dbReference type="SUPFAM" id="SSF53335">
    <property type="entry name" value="S-adenosyl-L-methionine-dependent methyltransferases"/>
    <property type="match status" value="1"/>
</dbReference>
<evidence type="ECO:0000256" key="1">
    <source>
        <dbReference type="ARBA" id="ARBA00022603"/>
    </source>
</evidence>
<dbReference type="PANTHER" id="PTHR43712:SF4">
    <property type="entry name" value="O-METHYLTRANSFERASE DOMAIN-CONTAINING PROTEIN"/>
    <property type="match status" value="1"/>
</dbReference>
<keyword evidence="8" id="KW-1185">Reference proteome</keyword>
<dbReference type="OrthoDB" id="2410195at2759"/>
<reference evidence="7 8" key="1">
    <citation type="submission" date="2019-06" db="EMBL/GenBank/DDBJ databases">
        <title>Genome Sequence of the Brown Rot Fungal Pathogen Monilinia laxa.</title>
        <authorList>
            <person name="De Miccolis Angelini R.M."/>
            <person name="Landi L."/>
            <person name="Abate D."/>
            <person name="Pollastro S."/>
            <person name="Romanazzi G."/>
            <person name="Faretra F."/>
        </authorList>
    </citation>
    <scope>NUCLEOTIDE SEQUENCE [LARGE SCALE GENOMIC DNA]</scope>
    <source>
        <strain evidence="7 8">Mlax316</strain>
    </source>
</reference>
<dbReference type="InterPro" id="IPR012967">
    <property type="entry name" value="COMT_dimerisation"/>
</dbReference>
<feature type="domain" description="O-methyltransferase dimerisation" evidence="6">
    <location>
        <begin position="66"/>
        <end position="131"/>
    </location>
</feature>
<organism evidence="7 8">
    <name type="scientific">Monilinia laxa</name>
    <name type="common">Brown rot fungus</name>
    <name type="synonym">Sclerotinia laxa</name>
    <dbReference type="NCBI Taxonomy" id="61186"/>
    <lineage>
        <taxon>Eukaryota</taxon>
        <taxon>Fungi</taxon>
        <taxon>Dikarya</taxon>
        <taxon>Ascomycota</taxon>
        <taxon>Pezizomycotina</taxon>
        <taxon>Leotiomycetes</taxon>
        <taxon>Helotiales</taxon>
        <taxon>Sclerotiniaceae</taxon>
        <taxon>Monilinia</taxon>
    </lineage>
</organism>
<dbReference type="GO" id="GO:0008171">
    <property type="term" value="F:O-methyltransferase activity"/>
    <property type="evidence" value="ECO:0007669"/>
    <property type="project" value="InterPro"/>
</dbReference>
<feature type="domain" description="O-methyltransferase C-terminal" evidence="5">
    <location>
        <begin position="234"/>
        <end position="374"/>
    </location>
</feature>
<dbReference type="InterPro" id="IPR036390">
    <property type="entry name" value="WH_DNA-bd_sf"/>
</dbReference>
<evidence type="ECO:0000259" key="6">
    <source>
        <dbReference type="Pfam" id="PF08100"/>
    </source>
</evidence>
<keyword evidence="1" id="KW-0489">Methyltransferase</keyword>
<protein>
    <submittedName>
        <fullName evidence="7">Uncharacterized protein</fullName>
    </submittedName>
</protein>
<evidence type="ECO:0000313" key="7">
    <source>
        <dbReference type="EMBL" id="KAB8297867.1"/>
    </source>
</evidence>
<dbReference type="SUPFAM" id="SSF46785">
    <property type="entry name" value="Winged helix' DNA-binding domain"/>
    <property type="match status" value="1"/>
</dbReference>
<dbReference type="Gene3D" id="3.40.50.150">
    <property type="entry name" value="Vaccinia Virus protein VP39"/>
    <property type="match status" value="1"/>
</dbReference>
<dbReference type="InterPro" id="IPR001077">
    <property type="entry name" value="COMT_C"/>
</dbReference>
<keyword evidence="3" id="KW-0949">S-adenosyl-L-methionine</keyword>
<feature type="active site" description="Proton acceptor" evidence="4">
    <location>
        <position position="304"/>
    </location>
</feature>
<dbReference type="PROSITE" id="PS51683">
    <property type="entry name" value="SAM_OMT_II"/>
    <property type="match status" value="1"/>
</dbReference>
<proteinExistence type="predicted"/>
<dbReference type="Pfam" id="PF08100">
    <property type="entry name" value="Dimerisation"/>
    <property type="match status" value="1"/>
</dbReference>
<dbReference type="AlphaFoldDB" id="A0A5N6K6D6"/>
<dbReference type="GO" id="GO:0046983">
    <property type="term" value="F:protein dimerization activity"/>
    <property type="evidence" value="ECO:0007669"/>
    <property type="project" value="InterPro"/>
</dbReference>
<dbReference type="InterPro" id="IPR029063">
    <property type="entry name" value="SAM-dependent_MTases_sf"/>
</dbReference>
<dbReference type="Proteomes" id="UP000326757">
    <property type="component" value="Unassembled WGS sequence"/>
</dbReference>
<evidence type="ECO:0000313" key="8">
    <source>
        <dbReference type="Proteomes" id="UP000326757"/>
    </source>
</evidence>